<gene>
    <name evidence="2" type="ORF">L0C25_13390</name>
</gene>
<feature type="region of interest" description="Disordered" evidence="1">
    <location>
        <begin position="1"/>
        <end position="21"/>
    </location>
</feature>
<keyword evidence="3" id="KW-1185">Reference proteome</keyword>
<protein>
    <submittedName>
        <fullName evidence="2">DUF5994 family protein</fullName>
    </submittedName>
</protein>
<dbReference type="AlphaFoldDB" id="A0AA46YJJ3"/>
<feature type="region of interest" description="Disordered" evidence="1">
    <location>
        <begin position="148"/>
        <end position="189"/>
    </location>
</feature>
<dbReference type="Pfam" id="PF19457">
    <property type="entry name" value="DUF5994"/>
    <property type="match status" value="1"/>
</dbReference>
<accession>A0AA46YJJ3</accession>
<proteinExistence type="predicted"/>
<dbReference type="InterPro" id="IPR046036">
    <property type="entry name" value="DUF5994"/>
</dbReference>
<feature type="compositionally biased region" description="Polar residues" evidence="1">
    <location>
        <begin position="1"/>
        <end position="14"/>
    </location>
</feature>
<evidence type="ECO:0000313" key="3">
    <source>
        <dbReference type="Proteomes" id="UP001164390"/>
    </source>
</evidence>
<name>A0AA46YJJ3_9ACTN</name>
<evidence type="ECO:0000256" key="1">
    <source>
        <dbReference type="SAM" id="MobiDB-lite"/>
    </source>
</evidence>
<sequence>MSTPHDPTSTSESPSEARAPLRLRLAGHPGQNHLDGGWWPRSRDLPGEVADLVDQFPTGSDQIVRVVYSRPDWEPAPRHIAVDRGYVVADAFPHDDAHLIQLTMSDQRVLHVLVVPPDYSDAHGSEALLAAATRGNAHTASALLDAVRDSPDVSPTDQWNDDGGNWWGEHPVEPSFRTRAERSRARRLG</sequence>
<feature type="compositionally biased region" description="Basic and acidic residues" evidence="1">
    <location>
        <begin position="170"/>
        <end position="183"/>
    </location>
</feature>
<dbReference type="Proteomes" id="UP001164390">
    <property type="component" value="Chromosome"/>
</dbReference>
<organism evidence="2 3">
    <name type="scientific">Solicola gregarius</name>
    <dbReference type="NCBI Taxonomy" id="2908642"/>
    <lineage>
        <taxon>Bacteria</taxon>
        <taxon>Bacillati</taxon>
        <taxon>Actinomycetota</taxon>
        <taxon>Actinomycetes</taxon>
        <taxon>Propionibacteriales</taxon>
        <taxon>Nocardioidaceae</taxon>
        <taxon>Solicola</taxon>
    </lineage>
</organism>
<dbReference type="EMBL" id="CP094970">
    <property type="protein sequence ID" value="UYM03551.1"/>
    <property type="molecule type" value="Genomic_DNA"/>
</dbReference>
<evidence type="ECO:0000313" key="2">
    <source>
        <dbReference type="EMBL" id="UYM03551.1"/>
    </source>
</evidence>
<dbReference type="KEGG" id="sgrg:L0C25_13390"/>
<reference evidence="2" key="1">
    <citation type="submission" date="2022-01" db="EMBL/GenBank/DDBJ databases">
        <title>Nocardioidaceae gen. sp. A5X3R13.</title>
        <authorList>
            <person name="Lopez Marin M.A."/>
            <person name="Uhlik O."/>
        </authorList>
    </citation>
    <scope>NUCLEOTIDE SEQUENCE</scope>
    <source>
        <strain evidence="2">A5X3R13</strain>
    </source>
</reference>
<dbReference type="RefSeq" id="WP_271632160.1">
    <property type="nucleotide sequence ID" value="NZ_CP094970.1"/>
</dbReference>